<feature type="chain" id="PRO_5022943541" evidence="1">
    <location>
        <begin position="28"/>
        <end position="831"/>
    </location>
</feature>
<dbReference type="RefSeq" id="WP_146779952.1">
    <property type="nucleotide sequence ID" value="NZ_CP042434.1"/>
</dbReference>
<name>A0A5B8VGU3_9BACT</name>
<dbReference type="InterPro" id="IPR032774">
    <property type="entry name" value="WG_beta_rep"/>
</dbReference>
<dbReference type="KEGG" id="agi:FSB73_02275"/>
<evidence type="ECO:0000256" key="1">
    <source>
        <dbReference type="SAM" id="SignalP"/>
    </source>
</evidence>
<gene>
    <name evidence="2" type="ORF">FSB73_02275</name>
</gene>
<accession>A0A5B8VGU3</accession>
<dbReference type="Pfam" id="PF14903">
    <property type="entry name" value="WG_beta_rep"/>
    <property type="match status" value="4"/>
</dbReference>
<protein>
    <submittedName>
        <fullName evidence="2">WG repeat-containing protein</fullName>
    </submittedName>
</protein>
<dbReference type="OrthoDB" id="5464673at2"/>
<dbReference type="AlphaFoldDB" id="A0A5B8VGU3"/>
<feature type="signal peptide" evidence="1">
    <location>
        <begin position="1"/>
        <end position="27"/>
    </location>
</feature>
<dbReference type="EMBL" id="CP042434">
    <property type="protein sequence ID" value="QEC70690.1"/>
    <property type="molecule type" value="Genomic_DNA"/>
</dbReference>
<dbReference type="Proteomes" id="UP000321291">
    <property type="component" value="Chromosome"/>
</dbReference>
<evidence type="ECO:0000313" key="2">
    <source>
        <dbReference type="EMBL" id="QEC70690.1"/>
    </source>
</evidence>
<keyword evidence="3" id="KW-1185">Reference proteome</keyword>
<dbReference type="PANTHER" id="PTHR37841">
    <property type="entry name" value="GLR2918 PROTEIN"/>
    <property type="match status" value="1"/>
</dbReference>
<organism evidence="2 3">
    <name type="scientific">Arachidicoccus ginsenosidivorans</name>
    <dbReference type="NCBI Taxonomy" id="496057"/>
    <lineage>
        <taxon>Bacteria</taxon>
        <taxon>Pseudomonadati</taxon>
        <taxon>Bacteroidota</taxon>
        <taxon>Chitinophagia</taxon>
        <taxon>Chitinophagales</taxon>
        <taxon>Chitinophagaceae</taxon>
        <taxon>Arachidicoccus</taxon>
    </lineage>
</organism>
<dbReference type="PANTHER" id="PTHR37841:SF1">
    <property type="entry name" value="DUF3298 DOMAIN-CONTAINING PROTEIN"/>
    <property type="match status" value="1"/>
</dbReference>
<keyword evidence="1" id="KW-0732">Signal</keyword>
<proteinExistence type="predicted"/>
<sequence length="831" mass="94484">MHPLTYLKHRKLFVFAALLILCCRGQAQTRKYEAGSDFEFGFARILTNKNSTGQRTQNIQHYIDPEGHIAFDSILRGGFLAKTKWEFPDDTTLLPEHYYVVVEKKKKLGVLTSDGHWLLRPLYDTIDTRNPMGWIVKKDGHQSIFTKNGLAVPLKFEQVWQMDSNYYNVVQQGKWGVYSKKDSTLVIPCLYEDMDYCYSCQDKGDYVFAKIKGKWGIVDIHNKIRVPFQYDHRHINMTSGNMVYALYHNNTQLKINLTTGKVDSCQCAPNDNGDSIDLEGGFKLVEQNNLYGLVNAAGKNILDYKYSQILYESDSAWINVPAPYVQIRNEHGWGIADTTGKLLVPPIYDHISMVSNDSLLICTRKIGGIYQDVLINLHIGQILPDHYDAIKAAATDHQIDSPVVHFLQLEKNNLFGLYNPATKVLIPPNFDEIKHYQFSTQFPHAVVVKKNGLSGILDVTTGKWIIKPKFNSIETEKLPAGLAIVAQNGQFGLYNYLSKTMIIPLKNIVLYKTENNKALLVKAGLKYGLQDFKGDKITDSSYDEIHSLNDSLYVLMSRDAQFNNHYRFYNSQSKDYYTAPGDTLEGVYVDTMAILVKNAHYFLWNPATRQIIHGPYDKNGAPTFIDVFTRGLAIFYNGHKKAGVLTTNGNLIAPAIYDGLTRFKNGYSLILKGKNKRGVFQYGFLDSTGRTVIPASYDLDQNRQVSDYFMDSCFVLLLQDSLGHYLTGLANQNGRQIIQPLYSKIIAQQQGQYYIVKKNNLFGIIDRLGNTILPVVFSDIGLSSWPVYEQQYGFHFPIFAKKGGSWHYYLKDSSMLPIVVARHIQFNEAIF</sequence>
<evidence type="ECO:0000313" key="3">
    <source>
        <dbReference type="Proteomes" id="UP000321291"/>
    </source>
</evidence>
<reference evidence="2 3" key="1">
    <citation type="journal article" date="2017" name="Int. J. Syst. Evol. Microbiol.">
        <title>Arachidicoccus ginsenosidivorans sp. nov., with ginsenoside-converting activity isolated from ginseng cultivating soil.</title>
        <authorList>
            <person name="Siddiqi M.Z."/>
            <person name="Aslam Z."/>
            <person name="Im W.T."/>
        </authorList>
    </citation>
    <scope>NUCLEOTIDE SEQUENCE [LARGE SCALE GENOMIC DNA]</scope>
    <source>
        <strain evidence="2 3">Gsoil 809</strain>
    </source>
</reference>